<dbReference type="InterPro" id="IPR014189">
    <property type="entry name" value="Quinone_OxRdtase_PIG3"/>
</dbReference>
<evidence type="ECO:0000313" key="6">
    <source>
        <dbReference type="Proteomes" id="UP001303115"/>
    </source>
</evidence>
<feature type="domain" description="Enoyl reductase (ER)" evidence="4">
    <location>
        <begin position="15"/>
        <end position="344"/>
    </location>
</feature>
<proteinExistence type="predicted"/>
<comment type="caution">
    <text evidence="5">The sequence shown here is derived from an EMBL/GenBank/DDBJ whole genome shotgun (WGS) entry which is preliminary data.</text>
</comment>
<keyword evidence="1" id="KW-0521">NADP</keyword>
<keyword evidence="6" id="KW-1185">Reference proteome</keyword>
<evidence type="ECO:0000256" key="3">
    <source>
        <dbReference type="SAM" id="MobiDB-lite"/>
    </source>
</evidence>
<evidence type="ECO:0000256" key="1">
    <source>
        <dbReference type="ARBA" id="ARBA00022857"/>
    </source>
</evidence>
<dbReference type="PANTHER" id="PTHR48106:SF18">
    <property type="entry name" value="QUINONE OXIDOREDUCTASE PIG3"/>
    <property type="match status" value="1"/>
</dbReference>
<accession>A0AAN6SNF0</accession>
<dbReference type="Gene3D" id="3.90.180.10">
    <property type="entry name" value="Medium-chain alcohol dehydrogenases, catalytic domain"/>
    <property type="match status" value="1"/>
</dbReference>
<dbReference type="Gene3D" id="3.40.50.720">
    <property type="entry name" value="NAD(P)-binding Rossmann-like Domain"/>
    <property type="match status" value="1"/>
</dbReference>
<dbReference type="PANTHER" id="PTHR48106">
    <property type="entry name" value="QUINONE OXIDOREDUCTASE PIG3-RELATED"/>
    <property type="match status" value="1"/>
</dbReference>
<dbReference type="CDD" id="cd05276">
    <property type="entry name" value="p53_inducible_oxidoreductase"/>
    <property type="match status" value="1"/>
</dbReference>
<dbReference type="Pfam" id="PF00107">
    <property type="entry name" value="ADH_zinc_N"/>
    <property type="match status" value="1"/>
</dbReference>
<name>A0AAN6SNF0_9PEZI</name>
<dbReference type="Proteomes" id="UP001303115">
    <property type="component" value="Unassembled WGS sequence"/>
</dbReference>
<dbReference type="GO" id="GO:0070402">
    <property type="term" value="F:NADPH binding"/>
    <property type="evidence" value="ECO:0007669"/>
    <property type="project" value="TreeGrafter"/>
</dbReference>
<dbReference type="InterPro" id="IPR036291">
    <property type="entry name" value="NAD(P)-bd_dom_sf"/>
</dbReference>
<reference evidence="6" key="1">
    <citation type="journal article" date="2023" name="Mol. Phylogenet. Evol.">
        <title>Genome-scale phylogeny and comparative genomics of the fungal order Sordariales.</title>
        <authorList>
            <person name="Hensen N."/>
            <person name="Bonometti L."/>
            <person name="Westerberg I."/>
            <person name="Brannstrom I.O."/>
            <person name="Guillou S."/>
            <person name="Cros-Aarteil S."/>
            <person name="Calhoun S."/>
            <person name="Haridas S."/>
            <person name="Kuo A."/>
            <person name="Mondo S."/>
            <person name="Pangilinan J."/>
            <person name="Riley R."/>
            <person name="LaButti K."/>
            <person name="Andreopoulos B."/>
            <person name="Lipzen A."/>
            <person name="Chen C."/>
            <person name="Yan M."/>
            <person name="Daum C."/>
            <person name="Ng V."/>
            <person name="Clum A."/>
            <person name="Steindorff A."/>
            <person name="Ohm R.A."/>
            <person name="Martin F."/>
            <person name="Silar P."/>
            <person name="Natvig D.O."/>
            <person name="Lalanne C."/>
            <person name="Gautier V."/>
            <person name="Ament-Velasquez S.L."/>
            <person name="Kruys A."/>
            <person name="Hutchinson M.I."/>
            <person name="Powell A.J."/>
            <person name="Barry K."/>
            <person name="Miller A.N."/>
            <person name="Grigoriev I.V."/>
            <person name="Debuchy R."/>
            <person name="Gladieux P."/>
            <person name="Hiltunen Thoren M."/>
            <person name="Johannesson H."/>
        </authorList>
    </citation>
    <scope>NUCLEOTIDE SEQUENCE [LARGE SCALE GENOMIC DNA]</scope>
    <source>
        <strain evidence="6">CBS 284.82</strain>
    </source>
</reference>
<feature type="region of interest" description="Disordered" evidence="3">
    <location>
        <begin position="74"/>
        <end position="98"/>
    </location>
</feature>
<dbReference type="InterPro" id="IPR013149">
    <property type="entry name" value="ADH-like_C"/>
</dbReference>
<keyword evidence="2" id="KW-0560">Oxidoreductase</keyword>
<dbReference type="EMBL" id="MU854512">
    <property type="protein sequence ID" value="KAK4033747.1"/>
    <property type="molecule type" value="Genomic_DNA"/>
</dbReference>
<dbReference type="InterPro" id="IPR020843">
    <property type="entry name" value="ER"/>
</dbReference>
<dbReference type="AlphaFoldDB" id="A0AAN6SNF0"/>
<dbReference type="Pfam" id="PF08240">
    <property type="entry name" value="ADH_N"/>
    <property type="match status" value="1"/>
</dbReference>
<dbReference type="SMART" id="SM00829">
    <property type="entry name" value="PKS_ER"/>
    <property type="match status" value="1"/>
</dbReference>
<evidence type="ECO:0000313" key="5">
    <source>
        <dbReference type="EMBL" id="KAK4033747.1"/>
    </source>
</evidence>
<dbReference type="SUPFAM" id="SSF50129">
    <property type="entry name" value="GroES-like"/>
    <property type="match status" value="1"/>
</dbReference>
<sequence>MASVMRAVDIKNGTGPATALYLNPSTPIPHPGPGQALIKVRAFGLNRMDLLQREGHYPLPPQAPSTLGVEFSGTIAALGPDPSPPSSSTSTTSSSSPFKEGDAVFGLAYGGAYAEYLAVSTNMLLHKPPHLSFEQAAGIPETWITATQALHFVLGMESGKSVLWHAGASGVSIAGIQLSRLAGASEVYATAGTDGKCRFVERELGATLAVNYKEGDWVKEILERTGGKGVDLVVDFVGGDYFQKNLDVVARDGRICMLGLMGGAVAENVNIGKLLYKRARVEGSTLRSRDEDYQGRLRDRLEEYLPKFESGELKVLIDTVLPWEEIVKAHELLEENKTMGKIICTIS</sequence>
<dbReference type="GO" id="GO:0016651">
    <property type="term" value="F:oxidoreductase activity, acting on NAD(P)H"/>
    <property type="evidence" value="ECO:0007669"/>
    <property type="project" value="TreeGrafter"/>
</dbReference>
<dbReference type="SUPFAM" id="SSF51735">
    <property type="entry name" value="NAD(P)-binding Rossmann-fold domains"/>
    <property type="match status" value="1"/>
</dbReference>
<dbReference type="InterPro" id="IPR011032">
    <property type="entry name" value="GroES-like_sf"/>
</dbReference>
<evidence type="ECO:0000256" key="2">
    <source>
        <dbReference type="ARBA" id="ARBA00023002"/>
    </source>
</evidence>
<feature type="compositionally biased region" description="Low complexity" evidence="3">
    <location>
        <begin position="86"/>
        <end position="97"/>
    </location>
</feature>
<dbReference type="InterPro" id="IPR013154">
    <property type="entry name" value="ADH-like_N"/>
</dbReference>
<gene>
    <name evidence="5" type="ORF">C8A01DRAFT_49726</name>
</gene>
<dbReference type="NCBIfam" id="TIGR02824">
    <property type="entry name" value="quinone_pig3"/>
    <property type="match status" value="1"/>
</dbReference>
<organism evidence="5 6">
    <name type="scientific">Parachaetomium inaequale</name>
    <dbReference type="NCBI Taxonomy" id="2588326"/>
    <lineage>
        <taxon>Eukaryota</taxon>
        <taxon>Fungi</taxon>
        <taxon>Dikarya</taxon>
        <taxon>Ascomycota</taxon>
        <taxon>Pezizomycotina</taxon>
        <taxon>Sordariomycetes</taxon>
        <taxon>Sordariomycetidae</taxon>
        <taxon>Sordariales</taxon>
        <taxon>Chaetomiaceae</taxon>
        <taxon>Parachaetomium</taxon>
    </lineage>
</organism>
<protein>
    <submittedName>
        <fullName evidence="5">Quinone oxidoreductase</fullName>
    </submittedName>
</protein>
<evidence type="ECO:0000259" key="4">
    <source>
        <dbReference type="SMART" id="SM00829"/>
    </source>
</evidence>